<keyword evidence="4" id="KW-0998">Cell outer membrane</keyword>
<evidence type="ECO:0000256" key="1">
    <source>
        <dbReference type="ARBA" id="ARBA00004442"/>
    </source>
</evidence>
<dbReference type="InterPro" id="IPR027385">
    <property type="entry name" value="Beta-barrel_OMP"/>
</dbReference>
<evidence type="ECO:0000313" key="7">
    <source>
        <dbReference type="EMBL" id="CTQ64409.1"/>
    </source>
</evidence>
<dbReference type="SUPFAM" id="SSF56925">
    <property type="entry name" value="OMPA-like"/>
    <property type="match status" value="1"/>
</dbReference>
<proteinExistence type="inferred from homology"/>
<evidence type="ECO:0000256" key="2">
    <source>
        <dbReference type="ARBA" id="ARBA00022729"/>
    </source>
</evidence>
<dbReference type="PANTHER" id="PTHR34001">
    <property type="entry name" value="BLL7405 PROTEIN"/>
    <property type="match status" value="1"/>
</dbReference>
<keyword evidence="3" id="KW-0472">Membrane</keyword>
<organism evidence="7 8">
    <name type="scientific">Roseibium album</name>
    <dbReference type="NCBI Taxonomy" id="311410"/>
    <lineage>
        <taxon>Bacteria</taxon>
        <taxon>Pseudomonadati</taxon>
        <taxon>Pseudomonadota</taxon>
        <taxon>Alphaproteobacteria</taxon>
        <taxon>Hyphomicrobiales</taxon>
        <taxon>Stappiaceae</taxon>
        <taxon>Roseibium</taxon>
    </lineage>
</organism>
<evidence type="ECO:0000256" key="5">
    <source>
        <dbReference type="ARBA" id="ARBA00038306"/>
    </source>
</evidence>
<dbReference type="PANTHER" id="PTHR34001:SF3">
    <property type="entry name" value="BLL7405 PROTEIN"/>
    <property type="match status" value="1"/>
</dbReference>
<dbReference type="Proteomes" id="UP000049983">
    <property type="component" value="Unassembled WGS sequence"/>
</dbReference>
<name>A0A0M7AKS5_9HYPH</name>
<reference evidence="8" key="1">
    <citation type="submission" date="2015-07" db="EMBL/GenBank/DDBJ databases">
        <authorList>
            <person name="Rodrigo-Torres Lidia"/>
            <person name="Arahal R.David."/>
        </authorList>
    </citation>
    <scope>NUCLEOTIDE SEQUENCE [LARGE SCALE GENOMIC DNA]</scope>
    <source>
        <strain evidence="8">CECT 5096</strain>
    </source>
</reference>
<dbReference type="STRING" id="311410.LA5095_03004"/>
<protein>
    <submittedName>
        <fullName evidence="7">Opacity protein antigens</fullName>
    </submittedName>
</protein>
<sequence length="246" mass="25951">MVSSFANYDIFSSPRSGRAKVLRRLRCHWLLEPAILCAVLAVLVSGAQAADLGDYQEPGFEPPAAPSSIWTGPYLGFETGASQTVTDVTAGGKSKDLSRVDAAFGLFGGYNWQVSRIVLGVEGGATYLGGREKGTHPTLGTVETGAKWTASAKARAGIPLGNFMPYLSAGLAATEHSLKANGKERTSVSVGPVIGGGLEVAFRDNWRLRADYTLTGIIDDKANYGGTSVERASGNQRFMIGVSRAF</sequence>
<dbReference type="AlphaFoldDB" id="A0A0M7AKS5"/>
<comment type="similarity">
    <text evidence="5">Belongs to the Omp25/RopB family.</text>
</comment>
<dbReference type="OrthoDB" id="9815357at2"/>
<dbReference type="Pfam" id="PF13505">
    <property type="entry name" value="OMP_b-brl"/>
    <property type="match status" value="1"/>
</dbReference>
<dbReference type="InterPro" id="IPR051692">
    <property type="entry name" value="OMP-like"/>
</dbReference>
<keyword evidence="8" id="KW-1185">Reference proteome</keyword>
<feature type="domain" description="Outer membrane protein beta-barrel" evidence="6">
    <location>
        <begin position="39"/>
        <end position="223"/>
    </location>
</feature>
<dbReference type="InterPro" id="IPR011250">
    <property type="entry name" value="OMP/PagP_B-barrel"/>
</dbReference>
<comment type="subcellular location">
    <subcellularLocation>
        <location evidence="1">Cell outer membrane</location>
    </subcellularLocation>
</comment>
<dbReference type="Gene3D" id="2.40.160.20">
    <property type="match status" value="1"/>
</dbReference>
<accession>A0A0M7AKS5</accession>
<evidence type="ECO:0000313" key="8">
    <source>
        <dbReference type="Proteomes" id="UP000049983"/>
    </source>
</evidence>
<keyword evidence="2" id="KW-0732">Signal</keyword>
<gene>
    <name evidence="7" type="ORF">LA5096_00373</name>
</gene>
<evidence type="ECO:0000259" key="6">
    <source>
        <dbReference type="Pfam" id="PF13505"/>
    </source>
</evidence>
<evidence type="ECO:0000256" key="4">
    <source>
        <dbReference type="ARBA" id="ARBA00023237"/>
    </source>
</evidence>
<dbReference type="EMBL" id="CXWC01000001">
    <property type="protein sequence ID" value="CTQ64409.1"/>
    <property type="molecule type" value="Genomic_DNA"/>
</dbReference>
<dbReference type="GO" id="GO:0009279">
    <property type="term" value="C:cell outer membrane"/>
    <property type="evidence" value="ECO:0007669"/>
    <property type="project" value="UniProtKB-SubCell"/>
</dbReference>
<evidence type="ECO:0000256" key="3">
    <source>
        <dbReference type="ARBA" id="ARBA00023136"/>
    </source>
</evidence>